<comment type="caution">
    <text evidence="1">The sequence shown here is derived from an EMBL/GenBank/DDBJ whole genome shotgun (WGS) entry which is preliminary data.</text>
</comment>
<accession>A0ABD0J2G6</accession>
<gene>
    <name evidence="1" type="ORF">BaRGS_00039858</name>
</gene>
<keyword evidence="2" id="KW-1185">Reference proteome</keyword>
<protein>
    <submittedName>
        <fullName evidence="1">Uncharacterized protein</fullName>
    </submittedName>
</protein>
<proteinExistence type="predicted"/>
<reference evidence="1 2" key="1">
    <citation type="journal article" date="2023" name="Sci. Data">
        <title>Genome assembly of the Korean intertidal mud-creeper Batillaria attramentaria.</title>
        <authorList>
            <person name="Patra A.K."/>
            <person name="Ho P.T."/>
            <person name="Jun S."/>
            <person name="Lee S.J."/>
            <person name="Kim Y."/>
            <person name="Won Y.J."/>
        </authorList>
    </citation>
    <scope>NUCLEOTIDE SEQUENCE [LARGE SCALE GENOMIC DNA]</scope>
    <source>
        <strain evidence="1">Wonlab-2016</strain>
    </source>
</reference>
<name>A0ABD0J2G6_9CAEN</name>
<evidence type="ECO:0000313" key="2">
    <source>
        <dbReference type="Proteomes" id="UP001519460"/>
    </source>
</evidence>
<evidence type="ECO:0000313" key="1">
    <source>
        <dbReference type="EMBL" id="KAK7451328.1"/>
    </source>
</evidence>
<dbReference type="Proteomes" id="UP001519460">
    <property type="component" value="Unassembled WGS sequence"/>
</dbReference>
<dbReference type="EMBL" id="JACVVK020000731">
    <property type="protein sequence ID" value="KAK7451328.1"/>
    <property type="molecule type" value="Genomic_DNA"/>
</dbReference>
<dbReference type="AlphaFoldDB" id="A0ABD0J2G6"/>
<organism evidence="1 2">
    <name type="scientific">Batillaria attramentaria</name>
    <dbReference type="NCBI Taxonomy" id="370345"/>
    <lineage>
        <taxon>Eukaryota</taxon>
        <taxon>Metazoa</taxon>
        <taxon>Spiralia</taxon>
        <taxon>Lophotrochozoa</taxon>
        <taxon>Mollusca</taxon>
        <taxon>Gastropoda</taxon>
        <taxon>Caenogastropoda</taxon>
        <taxon>Sorbeoconcha</taxon>
        <taxon>Cerithioidea</taxon>
        <taxon>Batillariidae</taxon>
        <taxon>Batillaria</taxon>
    </lineage>
</organism>
<sequence length="98" mass="11184">MIPKPLTQKFFFPQTVLRSRPILWYVVRALVPTRPMRTGETTALYDQHVLYRQSHSSSARETDRMETRSRKIGDDRLMAVGSAVGFDDRSAGGQILTD</sequence>